<dbReference type="InterPro" id="IPR052042">
    <property type="entry name" value="Tail_sheath_structural"/>
</dbReference>
<dbReference type="PANTHER" id="PTHR35861:SF1">
    <property type="entry name" value="PHAGE TAIL SHEATH PROTEIN"/>
    <property type="match status" value="1"/>
</dbReference>
<comment type="similarity">
    <text evidence="1">Belongs to the myoviridae tail sheath protein family.</text>
</comment>
<name>A0A9W4H2H9_9ACTN</name>
<dbReference type="Proteomes" id="UP001153328">
    <property type="component" value="Unassembled WGS sequence"/>
</dbReference>
<dbReference type="PANTHER" id="PTHR35861">
    <property type="match status" value="1"/>
</dbReference>
<dbReference type="EMBL" id="CAJVAX010000018">
    <property type="protein sequence ID" value="CAG7645342.1"/>
    <property type="molecule type" value="Genomic_DNA"/>
</dbReference>
<evidence type="ECO:0000313" key="5">
    <source>
        <dbReference type="Proteomes" id="UP001153328"/>
    </source>
</evidence>
<evidence type="ECO:0000256" key="1">
    <source>
        <dbReference type="ARBA" id="ARBA00008005"/>
    </source>
</evidence>
<dbReference type="InterPro" id="IPR035089">
    <property type="entry name" value="Phage_sheath_subtilisin"/>
</dbReference>
<evidence type="ECO:0000313" key="4">
    <source>
        <dbReference type="EMBL" id="CAG7645342.1"/>
    </source>
</evidence>
<dbReference type="Gene3D" id="3.40.50.11780">
    <property type="match status" value="1"/>
</dbReference>
<evidence type="ECO:0000259" key="3">
    <source>
        <dbReference type="Pfam" id="PF04984"/>
    </source>
</evidence>
<feature type="domain" description="Tail sheath protein subtilisin-like" evidence="3">
    <location>
        <begin position="159"/>
        <end position="294"/>
    </location>
</feature>
<dbReference type="AlphaFoldDB" id="A0A9W4H2H9"/>
<keyword evidence="5" id="KW-1185">Reference proteome</keyword>
<sequence>MPTYLRPGVYLEEDASTAGPAPAVRQRAPSLDEDAGGQPAARWVPEHTHTAFVGFTPSGPFDTPTWIHSWSQFRATFDSFGEGALALSVYGFFSNGGQSCVVVRVPSDAERVVEAFVGDYASRTGIAGLDTLDDVSLVCAPDVMLAYQQGLLDMDQARNIQLALIAHCEMRGDRIAIVDCPPGLDAQGVRTWRTDETGYDSSYAVLYYPWIRVYEPSTGRFRHLPPSGHIAGVYAQVDLMRGFHHTPANQTVLGAVDVETVLTSGEQDILNPIGINSIIPSAARGVVLWGSRTLSSDPAWRYIYRRRLVTFVLRNIRVGTQWAIFERKDDPALPRRIAHHIRNFLYVLWRAGALRGETPEEAFWVAFDDNPEYTDAGLLYFNCNVTVERDLPLDFRLAYFCDS</sequence>
<feature type="region of interest" description="Disordered" evidence="2">
    <location>
        <begin position="15"/>
        <end position="39"/>
    </location>
</feature>
<organism evidence="4 5">
    <name type="scientific">Actinacidiphila bryophytorum</name>
    <dbReference type="NCBI Taxonomy" id="1436133"/>
    <lineage>
        <taxon>Bacteria</taxon>
        <taxon>Bacillati</taxon>
        <taxon>Actinomycetota</taxon>
        <taxon>Actinomycetes</taxon>
        <taxon>Kitasatosporales</taxon>
        <taxon>Streptomycetaceae</taxon>
        <taxon>Actinacidiphila</taxon>
    </lineage>
</organism>
<evidence type="ECO:0000256" key="2">
    <source>
        <dbReference type="SAM" id="MobiDB-lite"/>
    </source>
</evidence>
<dbReference type="Pfam" id="PF04984">
    <property type="entry name" value="Phage_sheath_1"/>
    <property type="match status" value="1"/>
</dbReference>
<protein>
    <submittedName>
        <fullName evidence="4">Phage tail sheath protein FI</fullName>
    </submittedName>
</protein>
<comment type="caution">
    <text evidence="4">The sequence shown here is derived from an EMBL/GenBank/DDBJ whole genome shotgun (WGS) entry which is preliminary data.</text>
</comment>
<dbReference type="RefSeq" id="WP_205048523.1">
    <property type="nucleotide sequence ID" value="NZ_CAJVAX010000018.1"/>
</dbReference>
<gene>
    <name evidence="4" type="ORF">SBRY_40134</name>
</gene>
<accession>A0A9W4H2H9</accession>
<proteinExistence type="inferred from homology"/>
<reference evidence="4" key="1">
    <citation type="submission" date="2021-06" db="EMBL/GenBank/DDBJ databases">
        <authorList>
            <person name="Arsene-Ploetze F."/>
        </authorList>
    </citation>
    <scope>NUCLEOTIDE SEQUENCE</scope>
    <source>
        <strain evidence="4">SBRY1</strain>
    </source>
</reference>